<dbReference type="InterPro" id="IPR003660">
    <property type="entry name" value="HAMP_dom"/>
</dbReference>
<dbReference type="PANTHER" id="PTHR34220:SF7">
    <property type="entry name" value="SENSOR HISTIDINE KINASE YPDA"/>
    <property type="match status" value="1"/>
</dbReference>
<evidence type="ECO:0000313" key="9">
    <source>
        <dbReference type="EMBL" id="TBL76569.1"/>
    </source>
</evidence>
<evidence type="ECO:0000256" key="4">
    <source>
        <dbReference type="ARBA" id="ARBA00022679"/>
    </source>
</evidence>
<dbReference type="PANTHER" id="PTHR34220">
    <property type="entry name" value="SENSOR HISTIDINE KINASE YPDA"/>
    <property type="match status" value="1"/>
</dbReference>
<comment type="subcellular location">
    <subcellularLocation>
        <location evidence="1">Cell membrane</location>
        <topology evidence="1">Multi-pass membrane protein</topology>
    </subcellularLocation>
</comment>
<reference evidence="9 10" key="1">
    <citation type="submission" date="2019-02" db="EMBL/GenBank/DDBJ databases">
        <title>Paenibacillus sp. nov., isolated from surface-sterilized tissue of Thalictrum simplex L.</title>
        <authorList>
            <person name="Tuo L."/>
        </authorList>
    </citation>
    <scope>NUCLEOTIDE SEQUENCE [LARGE SCALE GENOMIC DNA]</scope>
    <source>
        <strain evidence="9 10">N2SHLJ1</strain>
    </source>
</reference>
<keyword evidence="4" id="KW-0808">Transferase</keyword>
<dbReference type="RefSeq" id="WP_131015042.1">
    <property type="nucleotide sequence ID" value="NZ_SIRE01000013.1"/>
</dbReference>
<feature type="transmembrane region" description="Helical" evidence="7">
    <location>
        <begin position="276"/>
        <end position="298"/>
    </location>
</feature>
<dbReference type="PROSITE" id="PS50885">
    <property type="entry name" value="HAMP"/>
    <property type="match status" value="1"/>
</dbReference>
<dbReference type="InterPro" id="IPR003594">
    <property type="entry name" value="HATPase_dom"/>
</dbReference>
<organism evidence="9 10">
    <name type="scientific">Paenibacillus thalictri</name>
    <dbReference type="NCBI Taxonomy" id="2527873"/>
    <lineage>
        <taxon>Bacteria</taxon>
        <taxon>Bacillati</taxon>
        <taxon>Bacillota</taxon>
        <taxon>Bacilli</taxon>
        <taxon>Bacillales</taxon>
        <taxon>Paenibacillaceae</taxon>
        <taxon>Paenibacillus</taxon>
    </lineage>
</organism>
<keyword evidence="3" id="KW-0597">Phosphoprotein</keyword>
<dbReference type="Pfam" id="PF06580">
    <property type="entry name" value="His_kinase"/>
    <property type="match status" value="1"/>
</dbReference>
<feature type="transmembrane region" description="Helical" evidence="7">
    <location>
        <begin position="12"/>
        <end position="32"/>
    </location>
</feature>
<keyword evidence="7" id="KW-1133">Transmembrane helix</keyword>
<dbReference type="CDD" id="cd06225">
    <property type="entry name" value="HAMP"/>
    <property type="match status" value="1"/>
</dbReference>
<dbReference type="Gene3D" id="6.10.340.10">
    <property type="match status" value="1"/>
</dbReference>
<dbReference type="Pfam" id="PF00672">
    <property type="entry name" value="HAMP"/>
    <property type="match status" value="1"/>
</dbReference>
<evidence type="ECO:0000313" key="10">
    <source>
        <dbReference type="Proteomes" id="UP000293142"/>
    </source>
</evidence>
<dbReference type="Proteomes" id="UP000293142">
    <property type="component" value="Unassembled WGS sequence"/>
</dbReference>
<dbReference type="InterPro" id="IPR050640">
    <property type="entry name" value="Bact_2-comp_sensor_kinase"/>
</dbReference>
<evidence type="ECO:0000256" key="6">
    <source>
        <dbReference type="ARBA" id="ARBA00023136"/>
    </source>
</evidence>
<dbReference type="GO" id="GO:0005886">
    <property type="term" value="C:plasma membrane"/>
    <property type="evidence" value="ECO:0007669"/>
    <property type="project" value="UniProtKB-SubCell"/>
</dbReference>
<keyword evidence="5 9" id="KW-0418">Kinase</keyword>
<dbReference type="EMBL" id="SIRE01000013">
    <property type="protein sequence ID" value="TBL76569.1"/>
    <property type="molecule type" value="Genomic_DNA"/>
</dbReference>
<name>A0A4Q9DNT7_9BACL</name>
<dbReference type="Pfam" id="PF02518">
    <property type="entry name" value="HATPase_c"/>
    <property type="match status" value="1"/>
</dbReference>
<dbReference type="InterPro" id="IPR036890">
    <property type="entry name" value="HATPase_C_sf"/>
</dbReference>
<evidence type="ECO:0000259" key="8">
    <source>
        <dbReference type="PROSITE" id="PS50885"/>
    </source>
</evidence>
<proteinExistence type="predicted"/>
<keyword evidence="2" id="KW-1003">Cell membrane</keyword>
<comment type="caution">
    <text evidence="9">The sequence shown here is derived from an EMBL/GenBank/DDBJ whole genome shotgun (WGS) entry which is preliminary data.</text>
</comment>
<evidence type="ECO:0000256" key="1">
    <source>
        <dbReference type="ARBA" id="ARBA00004651"/>
    </source>
</evidence>
<evidence type="ECO:0000256" key="5">
    <source>
        <dbReference type="ARBA" id="ARBA00022777"/>
    </source>
</evidence>
<protein>
    <submittedName>
        <fullName evidence="9">Sensor histidine kinase</fullName>
    </submittedName>
</protein>
<dbReference type="SUPFAM" id="SSF158472">
    <property type="entry name" value="HAMP domain-like"/>
    <property type="match status" value="1"/>
</dbReference>
<keyword evidence="10" id="KW-1185">Reference proteome</keyword>
<keyword evidence="6 7" id="KW-0472">Membrane</keyword>
<sequence length="583" mass="66566">MNSKRSIRTKIVLGFTAVIAPLVFFLIYNNYYAMSVVRGQVSVNYENLLDQYVKNNDNVLDEINYYLYQMNNDPNIGMLGGDVTDSDEHVLTTVRVLNQLNTGVAYFNKVDSFFIYNKKRDDLTLSSRGNTAERIAFIHEQLPKILELKETTSFYNWMTIKTGNSYGLVHLYQLNSDLYAGAWMNVESLENPLVSWELGQGGGVILDSPLGTVTNTAFPVDKYAEMRTNMASLSDSSHVIHVLDSPYLLIKKDSRFSNISFYLAVSEAHMFQRLPYFQIAVYLIPLGGVILVGFYLLFLRRAFFKPLSELIRGMRKIGQGVFDFRLKENSSAEFAFMSTAFNDMAGHIERLKIEVYEENMKVQQAEFKHLQSQINPHFYLNSLNIIYNLAALKDYKLVQKMSLHLAGYFRFTIRHNQTSVTLQEELRHIENYLEIQQLRFPGKLSFAFSVPPELERYQIPPLTLQPFVENSIIHGFRNGTQILEIHISGLLKRGAVGDELMLTVSDNGTGFAVEVLDMLRNHEGTRLAEDDHVGIWNVVRRLKLYVGEAASVSFSNTVPHGATVTLCLPAKQGEFQLRKEELR</sequence>
<dbReference type="OrthoDB" id="759642at2"/>
<dbReference type="AlphaFoldDB" id="A0A4Q9DNT7"/>
<evidence type="ECO:0000256" key="2">
    <source>
        <dbReference type="ARBA" id="ARBA00022475"/>
    </source>
</evidence>
<feature type="domain" description="HAMP" evidence="8">
    <location>
        <begin position="301"/>
        <end position="353"/>
    </location>
</feature>
<dbReference type="GO" id="GO:0000155">
    <property type="term" value="F:phosphorelay sensor kinase activity"/>
    <property type="evidence" value="ECO:0007669"/>
    <property type="project" value="InterPro"/>
</dbReference>
<dbReference type="Gene3D" id="3.30.565.10">
    <property type="entry name" value="Histidine kinase-like ATPase, C-terminal domain"/>
    <property type="match status" value="1"/>
</dbReference>
<gene>
    <name evidence="9" type="ORF">EYB31_19260</name>
</gene>
<accession>A0A4Q9DNT7</accession>
<evidence type="ECO:0000256" key="7">
    <source>
        <dbReference type="SAM" id="Phobius"/>
    </source>
</evidence>
<dbReference type="InterPro" id="IPR010559">
    <property type="entry name" value="Sig_transdc_His_kin_internal"/>
</dbReference>
<evidence type="ECO:0000256" key="3">
    <source>
        <dbReference type="ARBA" id="ARBA00022553"/>
    </source>
</evidence>
<dbReference type="SMART" id="SM00304">
    <property type="entry name" value="HAMP"/>
    <property type="match status" value="1"/>
</dbReference>
<keyword evidence="7" id="KW-0812">Transmembrane</keyword>
<dbReference type="SUPFAM" id="SSF55874">
    <property type="entry name" value="ATPase domain of HSP90 chaperone/DNA topoisomerase II/histidine kinase"/>
    <property type="match status" value="1"/>
</dbReference>